<dbReference type="Proteomes" id="UP000294155">
    <property type="component" value="Unassembled WGS sequence"/>
</dbReference>
<evidence type="ECO:0000313" key="1">
    <source>
        <dbReference type="EMBL" id="RYU77238.1"/>
    </source>
</evidence>
<accession>A0A4Q5L9Q7</accession>
<organism evidence="1 2">
    <name type="scientific">Hymenobacter persicinus</name>
    <dbReference type="NCBI Taxonomy" id="2025506"/>
    <lineage>
        <taxon>Bacteria</taxon>
        <taxon>Pseudomonadati</taxon>
        <taxon>Bacteroidota</taxon>
        <taxon>Cytophagia</taxon>
        <taxon>Cytophagales</taxon>
        <taxon>Hymenobacteraceae</taxon>
        <taxon>Hymenobacter</taxon>
    </lineage>
</organism>
<comment type="caution">
    <text evidence="1">The sequence shown here is derived from an EMBL/GenBank/DDBJ whole genome shotgun (WGS) entry which is preliminary data.</text>
</comment>
<sequence length="346" mass="37970">MPVTAIALAEAAAQAKAGGAAAVDSVAERMLVYQRSVGGWPKAVGNEKVKYDHALSAALVKQTRADAGHPDATIDNDATTREIRYLAKAYATTGNPAYKAAAEKGIEYLLRMQYANGGFPQYYPDRSLYRHQITYNDNAMIRALLVLRDVAQRKGDLAAVDAALVLRAQKAVDLGVSCILKTQYVQRGTLTVWCAQHDEKTLLPAKARAFELASLSGAESVGIVEFLMGIENPSAEVRKAITSAVAWFEAVKIPNVAVKEIVDSSQPTGRDRIVVPQPGSTLWARFYDLNTNQPIYVGRDSQPHAALADIENERRAGYVYVSTWPEKLLTKEYPKWKQQWESSSKL</sequence>
<dbReference type="EC" id="4.2.2.2" evidence="1"/>
<proteinExistence type="predicted"/>
<dbReference type="GO" id="GO:0030570">
    <property type="term" value="F:pectate lyase activity"/>
    <property type="evidence" value="ECO:0007669"/>
    <property type="project" value="UniProtKB-EC"/>
</dbReference>
<dbReference type="InterPro" id="IPR012669">
    <property type="entry name" value="Pectate_lyase"/>
</dbReference>
<name>A0A4Q5L9Q7_9BACT</name>
<dbReference type="SUPFAM" id="SSF81853">
    <property type="entry name" value="Family 10 polysaccharide lyase"/>
    <property type="match status" value="1"/>
</dbReference>
<dbReference type="NCBIfam" id="TIGR02474">
    <property type="entry name" value="pec_lyase"/>
    <property type="match status" value="1"/>
</dbReference>
<dbReference type="AlphaFoldDB" id="A0A4Q5L9Q7"/>
<dbReference type="Gene3D" id="1.50.10.20">
    <property type="match status" value="1"/>
</dbReference>
<protein>
    <submittedName>
        <fullName evidence="1">Pectate lyase</fullName>
        <ecNumber evidence="1">4.2.2.2</ecNumber>
    </submittedName>
</protein>
<dbReference type="OrthoDB" id="9804686at2"/>
<reference evidence="1 2" key="1">
    <citation type="submission" date="2019-02" db="EMBL/GenBank/DDBJ databases">
        <title>Bacterial novel species isolated from soil.</title>
        <authorList>
            <person name="Jung H.-Y."/>
        </authorList>
    </citation>
    <scope>NUCLEOTIDE SEQUENCE [LARGE SCALE GENOMIC DNA]</scope>
    <source>
        <strain evidence="1 2">1-3-3-3</strain>
    </source>
</reference>
<evidence type="ECO:0000313" key="2">
    <source>
        <dbReference type="Proteomes" id="UP000294155"/>
    </source>
</evidence>
<keyword evidence="1" id="KW-0456">Lyase</keyword>
<keyword evidence="2" id="KW-1185">Reference proteome</keyword>
<dbReference type="EMBL" id="SEWE01000048">
    <property type="protein sequence ID" value="RYU77238.1"/>
    <property type="molecule type" value="Genomic_DNA"/>
</dbReference>
<gene>
    <name evidence="1" type="primary">pelA</name>
    <name evidence="1" type="ORF">EWM57_17590</name>
</gene>
<dbReference type="Pfam" id="PF09492">
    <property type="entry name" value="Pec_lyase"/>
    <property type="match status" value="1"/>
</dbReference>